<comment type="similarity">
    <text evidence="1">Belongs to the RelE toxin family.</text>
</comment>
<dbReference type="PANTHER" id="PTHR35601:SF1">
    <property type="entry name" value="TOXIN RELE"/>
    <property type="match status" value="1"/>
</dbReference>
<dbReference type="Gene3D" id="3.30.2310.20">
    <property type="entry name" value="RelE-like"/>
    <property type="match status" value="1"/>
</dbReference>
<keyword evidence="2" id="KW-1277">Toxin-antitoxin system</keyword>
<dbReference type="InterPro" id="IPR007712">
    <property type="entry name" value="RelE/ParE_toxin"/>
</dbReference>
<dbReference type="InterPro" id="IPR035093">
    <property type="entry name" value="RelE/ParE_toxin_dom_sf"/>
</dbReference>
<evidence type="ECO:0000256" key="2">
    <source>
        <dbReference type="ARBA" id="ARBA00022649"/>
    </source>
</evidence>
<dbReference type="PANTHER" id="PTHR35601">
    <property type="entry name" value="TOXIN RELE"/>
    <property type="match status" value="1"/>
</dbReference>
<dbReference type="EMBL" id="KY503036">
    <property type="protein sequence ID" value="ASI38101.1"/>
    <property type="molecule type" value="Genomic_DNA"/>
</dbReference>
<dbReference type="AlphaFoldDB" id="A0A220ITA9"/>
<accession>A0A220ITA9</accession>
<proteinExistence type="inferred from homology"/>
<dbReference type="Pfam" id="PF05016">
    <property type="entry name" value="ParE_toxin"/>
    <property type="match status" value="1"/>
</dbReference>
<dbReference type="SUPFAM" id="SSF143011">
    <property type="entry name" value="RelE-like"/>
    <property type="match status" value="1"/>
</dbReference>
<reference evidence="3" key="1">
    <citation type="submission" date="2017-01" db="EMBL/GenBank/DDBJ databases">
        <title>IS1411 activates the second repA gene of the plasmid pG20 in Pseudomonas fluorescens PC20.</title>
        <authorList>
            <person name="Naanuri E."/>
            <person name="Heinaru E."/>
            <person name="Joesaar M."/>
            <person name="Heinaru A."/>
        </authorList>
    </citation>
    <scope>NUCLEOTIDE SEQUENCE</scope>
    <source>
        <strain evidence="3">PC20</strain>
        <plasmid evidence="3">pPHE20</plasmid>
    </source>
</reference>
<geneLocation type="plasmid" evidence="3">
    <name>pPHE20</name>
</geneLocation>
<evidence type="ECO:0000313" key="3">
    <source>
        <dbReference type="EMBL" id="ASI38101.1"/>
    </source>
</evidence>
<organism evidence="3">
    <name type="scientific">Pseudomonas fluorescens</name>
    <dbReference type="NCBI Taxonomy" id="294"/>
    <lineage>
        <taxon>Bacteria</taxon>
        <taxon>Pseudomonadati</taxon>
        <taxon>Pseudomonadota</taxon>
        <taxon>Gammaproteobacteria</taxon>
        <taxon>Pseudomonadales</taxon>
        <taxon>Pseudomonadaceae</taxon>
        <taxon>Pseudomonas</taxon>
    </lineage>
</organism>
<name>A0A220ITA9_PSEFL</name>
<dbReference type="RefSeq" id="WP_096103859.1">
    <property type="nucleotide sequence ID" value="NZ_KY503036.1"/>
</dbReference>
<keyword evidence="3" id="KW-0614">Plasmid</keyword>
<protein>
    <submittedName>
        <fullName evidence="3">Toxin-like protein of RelE/StbE family</fullName>
    </submittedName>
</protein>
<sequence>MTWRIEFDPAAEKELKELGDDAAKDVLKFLVGRITNQGEPRSIGSALKGSELGELWKYRVGDYRIVSNIQDVTLTILVVRLSSQQRGYRR</sequence>
<evidence type="ECO:0000256" key="1">
    <source>
        <dbReference type="ARBA" id="ARBA00006226"/>
    </source>
</evidence>